<keyword evidence="13" id="KW-1185">Reference proteome</keyword>
<dbReference type="KEGG" id="eke:EK0264_09870"/>
<dbReference type="GO" id="GO:0010124">
    <property type="term" value="P:phenylacetate catabolic process"/>
    <property type="evidence" value="ECO:0007669"/>
    <property type="project" value="UniProtKB-UniRule"/>
</dbReference>
<evidence type="ECO:0000256" key="4">
    <source>
        <dbReference type="ARBA" id="ARBA00060591"/>
    </source>
</evidence>
<keyword evidence="3 9" id="KW-0547">Nucleotide-binding</keyword>
<dbReference type="EC" id="6.2.1.30" evidence="6 9"/>
<dbReference type="AlphaFoldDB" id="A0A7L4YU10"/>
<proteinExistence type="inferred from homology"/>
<dbReference type="InParanoid" id="A0A7L4YU10"/>
<comment type="catalytic activity">
    <reaction evidence="9">
        <text>2-phenylacetate + ATP + CoA = phenylacetyl-CoA + AMP + diphosphate</text>
        <dbReference type="Rhea" id="RHEA:20956"/>
        <dbReference type="ChEBI" id="CHEBI:18401"/>
        <dbReference type="ChEBI" id="CHEBI:30616"/>
        <dbReference type="ChEBI" id="CHEBI:33019"/>
        <dbReference type="ChEBI" id="CHEBI:57287"/>
        <dbReference type="ChEBI" id="CHEBI:57390"/>
        <dbReference type="ChEBI" id="CHEBI:456215"/>
        <dbReference type="EC" id="6.2.1.30"/>
    </reaction>
</comment>
<evidence type="ECO:0000259" key="11">
    <source>
        <dbReference type="Pfam" id="PF14535"/>
    </source>
</evidence>
<dbReference type="OrthoDB" id="580775at2"/>
<dbReference type="GO" id="GO:0000166">
    <property type="term" value="F:nucleotide binding"/>
    <property type="evidence" value="ECO:0007669"/>
    <property type="project" value="UniProtKB-KW"/>
</dbReference>
<evidence type="ECO:0000256" key="7">
    <source>
        <dbReference type="ARBA" id="ARBA00068695"/>
    </source>
</evidence>
<evidence type="ECO:0000256" key="3">
    <source>
        <dbReference type="ARBA" id="ARBA00022741"/>
    </source>
</evidence>
<dbReference type="SUPFAM" id="SSF56801">
    <property type="entry name" value="Acetyl-CoA synthetase-like"/>
    <property type="match status" value="1"/>
</dbReference>
<gene>
    <name evidence="12" type="ORF">EK0264_09870</name>
</gene>
<evidence type="ECO:0000313" key="12">
    <source>
        <dbReference type="EMBL" id="QHC02374.1"/>
    </source>
</evidence>
<comment type="subunit">
    <text evidence="1">Monomer.</text>
</comment>
<protein>
    <recommendedName>
        <fullName evidence="7 9">Phenylacetate-coenzyme A ligase</fullName>
        <ecNumber evidence="6 9">6.2.1.30</ecNumber>
    </recommendedName>
    <alternativeName>
        <fullName evidence="8 9">Phenylacetyl-CoA ligase</fullName>
    </alternativeName>
</protein>
<comment type="similarity">
    <text evidence="5 9">Belongs to the phenylacetyl-CoA ligase family.</text>
</comment>
<dbReference type="PANTHER" id="PTHR43845:SF1">
    <property type="entry name" value="BLR5969 PROTEIN"/>
    <property type="match status" value="1"/>
</dbReference>
<feature type="domain" description="AMP-dependent ligase C-terminal" evidence="11">
    <location>
        <begin position="331"/>
        <end position="419"/>
    </location>
</feature>
<evidence type="ECO:0000256" key="8">
    <source>
        <dbReference type="ARBA" id="ARBA00075111"/>
    </source>
</evidence>
<dbReference type="PIRSF" id="PIRSF006444">
    <property type="entry name" value="PaaK"/>
    <property type="match status" value="1"/>
</dbReference>
<evidence type="ECO:0000256" key="5">
    <source>
        <dbReference type="ARBA" id="ARBA00061566"/>
    </source>
</evidence>
<dbReference type="Gene3D" id="3.30.300.30">
    <property type="match status" value="1"/>
</dbReference>
<dbReference type="InterPro" id="IPR042099">
    <property type="entry name" value="ANL_N_sf"/>
</dbReference>
<dbReference type="PANTHER" id="PTHR43845">
    <property type="entry name" value="BLR5969 PROTEIN"/>
    <property type="match status" value="1"/>
</dbReference>
<dbReference type="Pfam" id="PF00501">
    <property type="entry name" value="AMP-binding"/>
    <property type="match status" value="1"/>
</dbReference>
<feature type="domain" description="AMP-dependent synthetase/ligase" evidence="10">
    <location>
        <begin position="80"/>
        <end position="281"/>
    </location>
</feature>
<dbReference type="Proteomes" id="UP000463857">
    <property type="component" value="Chromosome"/>
</dbReference>
<accession>A0A7L4YU10</accession>
<dbReference type="InterPro" id="IPR045851">
    <property type="entry name" value="AMP-bd_C_sf"/>
</dbReference>
<dbReference type="FunFam" id="3.40.50.12780:FF:000016">
    <property type="entry name" value="Phenylacetate-coenzyme A ligase"/>
    <property type="match status" value="1"/>
</dbReference>
<dbReference type="CDD" id="cd05913">
    <property type="entry name" value="PaaK"/>
    <property type="match status" value="1"/>
</dbReference>
<evidence type="ECO:0000256" key="1">
    <source>
        <dbReference type="ARBA" id="ARBA00011245"/>
    </source>
</evidence>
<dbReference type="InterPro" id="IPR011880">
    <property type="entry name" value="PA_CoA_ligase"/>
</dbReference>
<dbReference type="UniPathway" id="UPA00930"/>
<evidence type="ECO:0000256" key="6">
    <source>
        <dbReference type="ARBA" id="ARBA00066629"/>
    </source>
</evidence>
<evidence type="ECO:0000256" key="9">
    <source>
        <dbReference type="PIRNR" id="PIRNR006444"/>
    </source>
</evidence>
<dbReference type="InterPro" id="IPR000873">
    <property type="entry name" value="AMP-dep_synth/lig_dom"/>
</dbReference>
<dbReference type="Pfam" id="PF14535">
    <property type="entry name" value="AMP-binding_C_2"/>
    <property type="match status" value="1"/>
</dbReference>
<evidence type="ECO:0000259" key="10">
    <source>
        <dbReference type="Pfam" id="PF00501"/>
    </source>
</evidence>
<dbReference type="Gene3D" id="3.40.50.12780">
    <property type="entry name" value="N-terminal domain of ligase-like"/>
    <property type="match status" value="1"/>
</dbReference>
<evidence type="ECO:0000313" key="13">
    <source>
        <dbReference type="Proteomes" id="UP000463857"/>
    </source>
</evidence>
<dbReference type="InterPro" id="IPR028154">
    <property type="entry name" value="AMP-dep_Lig_C"/>
</dbReference>
<keyword evidence="2 9" id="KW-0436">Ligase</keyword>
<reference evidence="12 13" key="1">
    <citation type="journal article" date="2018" name="Int. J. Syst. Evol. Microbiol.">
        <title>Epidermidibacterium keratini gen. nov., sp. nov., a member of the family Sporichthyaceae, isolated from keratin epidermis.</title>
        <authorList>
            <person name="Lee D.G."/>
            <person name="Trujillo M.E."/>
            <person name="Kang S."/>
            <person name="Nam J.J."/>
            <person name="Kim Y.J."/>
        </authorList>
    </citation>
    <scope>NUCLEOTIDE SEQUENCE [LARGE SCALE GENOMIC DNA]</scope>
    <source>
        <strain evidence="12 13">EPI-7</strain>
    </source>
</reference>
<comment type="function">
    <text evidence="9">Catalyzes the activation of phenylacetic acid (PA) to phenylacetyl-CoA (PA-CoA).</text>
</comment>
<dbReference type="EMBL" id="CP047156">
    <property type="protein sequence ID" value="QHC02374.1"/>
    <property type="molecule type" value="Genomic_DNA"/>
</dbReference>
<name>A0A7L4YU10_9ACTN</name>
<dbReference type="GO" id="GO:0047475">
    <property type="term" value="F:phenylacetate-CoA ligase activity"/>
    <property type="evidence" value="ECO:0007669"/>
    <property type="project" value="UniProtKB-EC"/>
</dbReference>
<organism evidence="12 13">
    <name type="scientific">Epidermidibacterium keratini</name>
    <dbReference type="NCBI Taxonomy" id="1891644"/>
    <lineage>
        <taxon>Bacteria</taxon>
        <taxon>Bacillati</taxon>
        <taxon>Actinomycetota</taxon>
        <taxon>Actinomycetes</taxon>
        <taxon>Sporichthyales</taxon>
        <taxon>Sporichthyaceae</taxon>
        <taxon>Epidermidibacterium</taxon>
    </lineage>
</organism>
<comment type="pathway">
    <text evidence="4 9">Aromatic compound metabolism; phenylacetate degradation.</text>
</comment>
<sequence>MFDHDLQTQPVEQRREEQQRRLQALIARVRDASPQHRAQLAGIDPQQVTLDNLHEIPTVGKAELREYYPLGMLCVDRSELRRIHATSGTSGRPTIVAYTEGDLEVFGRTNARVLDAAGASAGTMVHNAYGYGLFTGGLGLHQGIEHLGACTVPVSGGQTSRQVTLIRDLEPEVLLCTPSYAATISDAMAAEGIAPEANSLKVGIFGAEPWSEGMRASLEKGLGILARDIYGMCELQGPGIAFEGRHTPGHLFINEDFFYPECIDPATGQPVAEGEVGELVFTTLVKEAVPVVRYRTGDLASLQRIEDPEGRTLITMSRILGRSDDMLVIRGVNVFPSEIEAVLLGDDRVATAYTLVIDERGTMPSLIAVTEPTPQVSDVPGLLKELEGQLKERLGISCQVVLAEPGGLPRTEVGKAVRVQRWRSGENSPFPGLLT</sequence>
<evidence type="ECO:0000256" key="2">
    <source>
        <dbReference type="ARBA" id="ARBA00022598"/>
    </source>
</evidence>